<name>A0A5J4QD90_9ZZZZ</name>
<gene>
    <name evidence="2" type="ORF">EZS27_030225</name>
</gene>
<comment type="caution">
    <text evidence="2">The sequence shown here is derived from an EMBL/GenBank/DDBJ whole genome shotgun (WGS) entry which is preliminary data.</text>
</comment>
<dbReference type="EMBL" id="SNRY01003731">
    <property type="protein sequence ID" value="KAA6319936.1"/>
    <property type="molecule type" value="Genomic_DNA"/>
</dbReference>
<accession>A0A5J4QD90</accession>
<proteinExistence type="predicted"/>
<dbReference type="InterPro" id="IPR041246">
    <property type="entry name" value="Bact_MG10"/>
</dbReference>
<evidence type="ECO:0000259" key="1">
    <source>
        <dbReference type="Pfam" id="PF17973"/>
    </source>
</evidence>
<organism evidence="2">
    <name type="scientific">termite gut metagenome</name>
    <dbReference type="NCBI Taxonomy" id="433724"/>
    <lineage>
        <taxon>unclassified sequences</taxon>
        <taxon>metagenomes</taxon>
        <taxon>organismal metagenomes</taxon>
    </lineage>
</organism>
<dbReference type="Pfam" id="PF17973">
    <property type="entry name" value="bMG10"/>
    <property type="match status" value="1"/>
</dbReference>
<protein>
    <recommendedName>
        <fullName evidence="1">Bacterial alpha-2-macroglobulin MG10 domain-containing protein</fullName>
    </recommendedName>
</protein>
<evidence type="ECO:0000313" key="2">
    <source>
        <dbReference type="EMBL" id="KAA6319936.1"/>
    </source>
</evidence>
<sequence>WNSPTATVDAVYALLLRGNDVSNSRGNVRITLGNTIMETLSTPSFADLGYLKETLTGGNLLTSSKKITVEKRDAGVAWGAVYTQYSEDISKVTRYGKELQAEKKLYVEKIVNNEKRLQPVTSETKLAIGDKVISRITIRLDRPMDFVQLKDQRGACFEPIESLSGYRRSNGTGYYMAVKDASTHFFFDSLNKGVYVLEYGYRVSRSGTYEAGLAVIQSAYAPEYAGHSEGMKVEVTADQK</sequence>
<feature type="domain" description="Bacterial alpha-2-macroglobulin MG10" evidence="1">
    <location>
        <begin position="105"/>
        <end position="223"/>
    </location>
</feature>
<reference evidence="2" key="1">
    <citation type="submission" date="2019-03" db="EMBL/GenBank/DDBJ databases">
        <title>Single cell metagenomics reveals metabolic interactions within the superorganism composed of flagellate Streblomastix strix and complex community of Bacteroidetes bacteria on its surface.</title>
        <authorList>
            <person name="Treitli S.C."/>
            <person name="Kolisko M."/>
            <person name="Husnik F."/>
            <person name="Keeling P."/>
            <person name="Hampl V."/>
        </authorList>
    </citation>
    <scope>NUCLEOTIDE SEQUENCE</scope>
    <source>
        <strain evidence="2">STM</strain>
    </source>
</reference>
<feature type="non-terminal residue" evidence="2">
    <location>
        <position position="1"/>
    </location>
</feature>
<dbReference type="AlphaFoldDB" id="A0A5J4QD90"/>